<dbReference type="PANTHER" id="PTHR22960:SF0">
    <property type="entry name" value="MOLYBDENUM COFACTOR BIOSYNTHESIS PROTEIN 1"/>
    <property type="match status" value="1"/>
</dbReference>
<dbReference type="AlphaFoldDB" id="A0A1S2LGK5"/>
<feature type="binding site" evidence="12">
    <location>
        <position position="104"/>
    </location>
    <ligand>
        <name>GTP</name>
        <dbReference type="ChEBI" id="CHEBI:37565"/>
    </ligand>
</feature>
<dbReference type="PROSITE" id="PS51918">
    <property type="entry name" value="RADICAL_SAM"/>
    <property type="match status" value="1"/>
</dbReference>
<feature type="domain" description="Radical SAM core" evidence="13">
    <location>
        <begin position="9"/>
        <end position="229"/>
    </location>
</feature>
<dbReference type="InterPro" id="IPR040064">
    <property type="entry name" value="MoaA-like"/>
</dbReference>
<comment type="similarity">
    <text evidence="12">Belongs to the radical SAM superfamily. MoaA family.</text>
</comment>
<dbReference type="Gene3D" id="3.20.20.70">
    <property type="entry name" value="Aldolase class I"/>
    <property type="match status" value="1"/>
</dbReference>
<dbReference type="UniPathway" id="UPA00344"/>
<dbReference type="CDD" id="cd21117">
    <property type="entry name" value="Twitch_MoaA"/>
    <property type="match status" value="1"/>
</dbReference>
<keyword evidence="6 12" id="KW-0408">Iron</keyword>
<evidence type="ECO:0000256" key="10">
    <source>
        <dbReference type="ARBA" id="ARBA00023239"/>
    </source>
</evidence>
<dbReference type="OrthoDB" id="9763993at2"/>
<dbReference type="GO" id="GO:0006777">
    <property type="term" value="P:Mo-molybdopterin cofactor biosynthetic process"/>
    <property type="evidence" value="ECO:0007669"/>
    <property type="project" value="UniProtKB-UniRule"/>
</dbReference>
<evidence type="ECO:0000256" key="3">
    <source>
        <dbReference type="ARBA" id="ARBA00022691"/>
    </source>
</evidence>
<dbReference type="EC" id="4.1.99.22" evidence="1 12"/>
<dbReference type="GO" id="GO:0046872">
    <property type="term" value="F:metal ion binding"/>
    <property type="evidence" value="ECO:0007669"/>
    <property type="project" value="UniProtKB-KW"/>
</dbReference>
<dbReference type="GO" id="GO:0061798">
    <property type="term" value="F:GTP 3',8'-cyclase activity"/>
    <property type="evidence" value="ECO:0007669"/>
    <property type="project" value="UniProtKB-UniRule"/>
</dbReference>
<evidence type="ECO:0000256" key="4">
    <source>
        <dbReference type="ARBA" id="ARBA00022723"/>
    </source>
</evidence>
<comment type="pathway">
    <text evidence="12">Cofactor biosynthesis; molybdopterin biosynthesis.</text>
</comment>
<evidence type="ECO:0000259" key="13">
    <source>
        <dbReference type="PROSITE" id="PS51918"/>
    </source>
</evidence>
<dbReference type="SFLD" id="SFLDG01067">
    <property type="entry name" value="SPASM/twitch_domain_containing"/>
    <property type="match status" value="1"/>
</dbReference>
<dbReference type="EMBL" id="MLQR01000043">
    <property type="protein sequence ID" value="OIJ11213.1"/>
    <property type="molecule type" value="Genomic_DNA"/>
</dbReference>
<evidence type="ECO:0000256" key="11">
    <source>
        <dbReference type="ARBA" id="ARBA00048697"/>
    </source>
</evidence>
<evidence type="ECO:0000313" key="15">
    <source>
        <dbReference type="Proteomes" id="UP000179524"/>
    </source>
</evidence>
<keyword evidence="15" id="KW-1185">Reference proteome</keyword>
<feature type="binding site" evidence="12">
    <location>
        <position position="280"/>
    </location>
    <ligand>
        <name>[4Fe-4S] cluster</name>
        <dbReference type="ChEBI" id="CHEBI:49883"/>
        <label>2</label>
        <note>4Fe-4S-substrate</note>
    </ligand>
</feature>
<dbReference type="SFLD" id="SFLDG01383">
    <property type="entry name" value="cyclic_pyranopterin_phosphate"/>
    <property type="match status" value="1"/>
</dbReference>
<dbReference type="Pfam" id="PF04055">
    <property type="entry name" value="Radical_SAM"/>
    <property type="match status" value="1"/>
</dbReference>
<dbReference type="Proteomes" id="UP000179524">
    <property type="component" value="Unassembled WGS sequence"/>
</dbReference>
<dbReference type="GO" id="GO:0051539">
    <property type="term" value="F:4 iron, 4 sulfur cluster binding"/>
    <property type="evidence" value="ECO:0007669"/>
    <property type="project" value="UniProtKB-UniRule"/>
</dbReference>
<dbReference type="RefSeq" id="WP_071310677.1">
    <property type="nucleotide sequence ID" value="NZ_MLQR01000043.1"/>
</dbReference>
<evidence type="ECO:0000256" key="1">
    <source>
        <dbReference type="ARBA" id="ARBA00012167"/>
    </source>
</evidence>
<evidence type="ECO:0000256" key="12">
    <source>
        <dbReference type="HAMAP-Rule" id="MF_01225"/>
    </source>
</evidence>
<dbReference type="SFLD" id="SFLDG01386">
    <property type="entry name" value="main_SPASM_domain-containing"/>
    <property type="match status" value="1"/>
</dbReference>
<sequence>MANKRLNDQLGRPLRDLRISVTDRCNFRCSYCMPSEIFDKNFMFLPRNEVLSFEEITKLSTLFVEGAGIEKIRITGGEPLVRKDLVKLIRMLSKIEGIKDIAMTTNGALLKKHALELKGAGLQRVTVSLDSLNDERFRKINGRNVGVNQILEGIEAAKNVGLQIKINMVVQRGLNHEDIVPMVRYFKDTDIILRFIEFMDVGNSNGWKLDQVVSKKEIFDRINKEFPIEPIKPNYEGEVATRFGFKDNDNEIGIISSVTDAFCSNCQRARLSADGKLVTCLFASEGHDLRDLLRSGASDDQLLERIASIWTARTDRYSEERLLHTDKKQIRKIEMSHIGG</sequence>
<dbReference type="Pfam" id="PF06463">
    <property type="entry name" value="Mob_synth_C"/>
    <property type="match status" value="1"/>
</dbReference>
<keyword evidence="7 12" id="KW-0411">Iron-sulfur</keyword>
<dbReference type="InterPro" id="IPR006638">
    <property type="entry name" value="Elp3/MiaA/NifB-like_rSAM"/>
</dbReference>
<proteinExistence type="inferred from homology"/>
<comment type="caution">
    <text evidence="14">The sequence shown here is derived from an EMBL/GenBank/DDBJ whole genome shotgun (WGS) entry which is preliminary data.</text>
</comment>
<feature type="binding site" evidence="12">
    <location>
        <position position="29"/>
    </location>
    <ligand>
        <name>[4Fe-4S] cluster</name>
        <dbReference type="ChEBI" id="CHEBI:49883"/>
        <label>1</label>
        <note>4Fe-4S-S-AdoMet</note>
    </ligand>
</feature>
<feature type="binding site" evidence="12">
    <location>
        <position position="199"/>
    </location>
    <ligand>
        <name>S-adenosyl-L-methionine</name>
        <dbReference type="ChEBI" id="CHEBI:59789"/>
    </ligand>
</feature>
<comment type="function">
    <text evidence="12">Catalyzes the cyclization of GTP to (8S)-3',8-cyclo-7,8-dihydroguanosine 5'-triphosphate.</text>
</comment>
<dbReference type="InterPro" id="IPR058240">
    <property type="entry name" value="rSAM_sf"/>
</dbReference>
<keyword evidence="9 12" id="KW-0501">Molybdenum cofactor biosynthesis</keyword>
<evidence type="ECO:0000256" key="6">
    <source>
        <dbReference type="ARBA" id="ARBA00023004"/>
    </source>
</evidence>
<dbReference type="SUPFAM" id="SSF102114">
    <property type="entry name" value="Radical SAM enzymes"/>
    <property type="match status" value="1"/>
</dbReference>
<evidence type="ECO:0000256" key="5">
    <source>
        <dbReference type="ARBA" id="ARBA00022741"/>
    </source>
</evidence>
<dbReference type="InterPro" id="IPR013483">
    <property type="entry name" value="MoaA"/>
</dbReference>
<dbReference type="CDD" id="cd01335">
    <property type="entry name" value="Radical_SAM"/>
    <property type="match status" value="1"/>
</dbReference>
<dbReference type="GO" id="GO:0005525">
    <property type="term" value="F:GTP binding"/>
    <property type="evidence" value="ECO:0007669"/>
    <property type="project" value="UniProtKB-UniRule"/>
</dbReference>
<dbReference type="NCBIfam" id="TIGR02666">
    <property type="entry name" value="moaA"/>
    <property type="match status" value="1"/>
</dbReference>
<evidence type="ECO:0000256" key="9">
    <source>
        <dbReference type="ARBA" id="ARBA00023150"/>
    </source>
</evidence>
<name>A0A1S2LGK5_9BACI</name>
<keyword evidence="4 12" id="KW-0479">Metal-binding</keyword>
<keyword evidence="10 12" id="KW-0456">Lyase</keyword>
<dbReference type="InterPro" id="IPR013785">
    <property type="entry name" value="Aldolase_TIM"/>
</dbReference>
<comment type="catalytic activity">
    <reaction evidence="11 12">
        <text>GTP + AH2 + S-adenosyl-L-methionine = (8S)-3',8-cyclo-7,8-dihydroguanosine 5'-triphosphate + 5'-deoxyadenosine + L-methionine + A + H(+)</text>
        <dbReference type="Rhea" id="RHEA:49576"/>
        <dbReference type="ChEBI" id="CHEBI:13193"/>
        <dbReference type="ChEBI" id="CHEBI:15378"/>
        <dbReference type="ChEBI" id="CHEBI:17319"/>
        <dbReference type="ChEBI" id="CHEBI:17499"/>
        <dbReference type="ChEBI" id="CHEBI:37565"/>
        <dbReference type="ChEBI" id="CHEBI:57844"/>
        <dbReference type="ChEBI" id="CHEBI:59789"/>
        <dbReference type="ChEBI" id="CHEBI:131766"/>
        <dbReference type="EC" id="4.1.99.22"/>
    </reaction>
</comment>
<feature type="binding site" evidence="12">
    <location>
        <position position="73"/>
    </location>
    <ligand>
        <name>GTP</name>
        <dbReference type="ChEBI" id="CHEBI:37565"/>
    </ligand>
</feature>
<keyword evidence="5 12" id="KW-0547">Nucleotide-binding</keyword>
<comment type="cofactor">
    <cofactor evidence="12">
        <name>[4Fe-4S] cluster</name>
        <dbReference type="ChEBI" id="CHEBI:49883"/>
    </cofactor>
    <text evidence="12">Binds 2 [4Fe-4S] clusters. Binds 1 [4Fe-4S] cluster coordinated with 3 cysteines and an exchangeable S-adenosyl-L-methionine and 1 [4Fe-4S] cluster coordinated with 3 cysteines and the GTP-derived substrate.</text>
</comment>
<dbReference type="HAMAP" id="MF_01225_B">
    <property type="entry name" value="MoaA_B"/>
    <property type="match status" value="1"/>
</dbReference>
<feature type="binding site" evidence="12">
    <location>
        <position position="263"/>
    </location>
    <ligand>
        <name>[4Fe-4S] cluster</name>
        <dbReference type="ChEBI" id="CHEBI:49883"/>
        <label>2</label>
        <note>4Fe-4S-substrate</note>
    </ligand>
</feature>
<feature type="binding site" evidence="12">
    <location>
        <begin position="268"/>
        <end position="270"/>
    </location>
    <ligand>
        <name>GTP</name>
        <dbReference type="ChEBI" id="CHEBI:37565"/>
    </ligand>
</feature>
<dbReference type="GO" id="GO:0061799">
    <property type="term" value="F:cyclic pyranopterin monophosphate synthase activity"/>
    <property type="evidence" value="ECO:0007669"/>
    <property type="project" value="TreeGrafter"/>
</dbReference>
<dbReference type="InterPro" id="IPR050105">
    <property type="entry name" value="MoCo_biosynth_MoaA/MoaC"/>
</dbReference>
<dbReference type="SFLD" id="SFLDS00029">
    <property type="entry name" value="Radical_SAM"/>
    <property type="match status" value="1"/>
</dbReference>
<feature type="binding site" evidence="12">
    <location>
        <position position="77"/>
    </location>
    <ligand>
        <name>S-adenosyl-L-methionine</name>
        <dbReference type="ChEBI" id="CHEBI:59789"/>
    </ligand>
</feature>
<keyword evidence="8 12" id="KW-0342">GTP-binding</keyword>
<gene>
    <name evidence="12" type="primary">moaA</name>
    <name evidence="14" type="ORF">BKP37_16320</name>
</gene>
<feature type="binding site" evidence="12">
    <location>
        <position position="266"/>
    </location>
    <ligand>
        <name>[4Fe-4S] cluster</name>
        <dbReference type="ChEBI" id="CHEBI:49883"/>
        <label>2</label>
        <note>4Fe-4S-substrate</note>
    </ligand>
</feature>
<feature type="binding site" evidence="12">
    <location>
        <position position="25"/>
    </location>
    <ligand>
        <name>[4Fe-4S] cluster</name>
        <dbReference type="ChEBI" id="CHEBI:49883"/>
        <label>1</label>
        <note>4Fe-4S-S-AdoMet</note>
    </ligand>
</feature>
<evidence type="ECO:0000313" key="14">
    <source>
        <dbReference type="EMBL" id="OIJ11213.1"/>
    </source>
</evidence>
<protein>
    <recommendedName>
        <fullName evidence="1 12">GTP 3',8-cyclase</fullName>
        <ecNumber evidence="1 12">4.1.99.22</ecNumber>
    </recommendedName>
    <alternativeName>
        <fullName evidence="12">Molybdenum cofactor biosynthesis protein A</fullName>
    </alternativeName>
</protein>
<keyword evidence="3 12" id="KW-0949">S-adenosyl-L-methionine</keyword>
<dbReference type="PROSITE" id="PS01305">
    <property type="entry name" value="MOAA_NIFB_PQQE"/>
    <property type="match status" value="1"/>
</dbReference>
<organism evidence="14 15">
    <name type="scientific">Anaerobacillus alkalilacustris</name>
    <dbReference type="NCBI Taxonomy" id="393763"/>
    <lineage>
        <taxon>Bacteria</taxon>
        <taxon>Bacillati</taxon>
        <taxon>Bacillota</taxon>
        <taxon>Bacilli</taxon>
        <taxon>Bacillales</taxon>
        <taxon>Bacillaceae</taxon>
        <taxon>Anaerobacillus</taxon>
    </lineage>
</organism>
<feature type="binding site" evidence="12">
    <location>
        <position position="31"/>
    </location>
    <ligand>
        <name>S-adenosyl-L-methionine</name>
        <dbReference type="ChEBI" id="CHEBI:59789"/>
    </ligand>
</feature>
<keyword evidence="2 12" id="KW-0004">4Fe-4S</keyword>
<dbReference type="InterPro" id="IPR007197">
    <property type="entry name" value="rSAM"/>
</dbReference>
<feature type="binding site" evidence="12">
    <location>
        <position position="165"/>
    </location>
    <ligand>
        <name>GTP</name>
        <dbReference type="ChEBI" id="CHEBI:37565"/>
    </ligand>
</feature>
<dbReference type="InterPro" id="IPR010505">
    <property type="entry name" value="MoaA_twitch"/>
</dbReference>
<dbReference type="InterPro" id="IPR000385">
    <property type="entry name" value="MoaA_NifB_PqqE_Fe-S-bd_CS"/>
</dbReference>
<feature type="binding site" evidence="12">
    <location>
        <position position="128"/>
    </location>
    <ligand>
        <name>S-adenosyl-L-methionine</name>
        <dbReference type="ChEBI" id="CHEBI:59789"/>
    </ligand>
</feature>
<reference evidence="14 15" key="1">
    <citation type="submission" date="2016-10" db="EMBL/GenBank/DDBJ databases">
        <title>Draft genome sequences of four alkaliphilic bacteria belonging to the Anaerobacillus genus.</title>
        <authorList>
            <person name="Bassil N.M."/>
            <person name="Lloyd J.R."/>
        </authorList>
    </citation>
    <scope>NUCLEOTIDE SEQUENCE [LARGE SCALE GENOMIC DNA]</scope>
    <source>
        <strain evidence="14 15">DSM 18345</strain>
    </source>
</reference>
<dbReference type="GO" id="GO:1904047">
    <property type="term" value="F:S-adenosyl-L-methionine binding"/>
    <property type="evidence" value="ECO:0007669"/>
    <property type="project" value="UniProtKB-UniRule"/>
</dbReference>
<evidence type="ECO:0000256" key="2">
    <source>
        <dbReference type="ARBA" id="ARBA00022485"/>
    </source>
</evidence>
<evidence type="ECO:0000256" key="8">
    <source>
        <dbReference type="ARBA" id="ARBA00023134"/>
    </source>
</evidence>
<evidence type="ECO:0000256" key="7">
    <source>
        <dbReference type="ARBA" id="ARBA00023014"/>
    </source>
</evidence>
<dbReference type="SMART" id="SM00729">
    <property type="entry name" value="Elp3"/>
    <property type="match status" value="1"/>
</dbReference>
<feature type="binding site" evidence="12">
    <location>
        <position position="32"/>
    </location>
    <ligand>
        <name>[4Fe-4S] cluster</name>
        <dbReference type="ChEBI" id="CHEBI:49883"/>
        <label>1</label>
        <note>4Fe-4S-S-AdoMet</note>
    </ligand>
</feature>
<comment type="subunit">
    <text evidence="12">Monomer and homodimer.</text>
</comment>
<dbReference type="PANTHER" id="PTHR22960">
    <property type="entry name" value="MOLYBDOPTERIN COFACTOR SYNTHESIS PROTEIN A"/>
    <property type="match status" value="1"/>
</dbReference>
<accession>A0A1S2LGK5</accession>
<feature type="binding site" evidence="12">
    <location>
        <position position="18"/>
    </location>
    <ligand>
        <name>GTP</name>
        <dbReference type="ChEBI" id="CHEBI:37565"/>
    </ligand>
</feature>